<dbReference type="SMART" id="SM00866">
    <property type="entry name" value="UTRA"/>
    <property type="match status" value="1"/>
</dbReference>
<keyword evidence="6" id="KW-1185">Reference proteome</keyword>
<dbReference type="InterPro" id="IPR028978">
    <property type="entry name" value="Chorismate_lyase_/UTRA_dom_sf"/>
</dbReference>
<evidence type="ECO:0000256" key="1">
    <source>
        <dbReference type="ARBA" id="ARBA00023015"/>
    </source>
</evidence>
<proteinExistence type="predicted"/>
<dbReference type="Proteomes" id="UP000199356">
    <property type="component" value="Unassembled WGS sequence"/>
</dbReference>
<dbReference type="PROSITE" id="PS50949">
    <property type="entry name" value="HTH_GNTR"/>
    <property type="match status" value="1"/>
</dbReference>
<dbReference type="Pfam" id="PF07702">
    <property type="entry name" value="UTRA"/>
    <property type="match status" value="1"/>
</dbReference>
<keyword evidence="3" id="KW-0804">Transcription</keyword>
<dbReference type="SUPFAM" id="SSF64288">
    <property type="entry name" value="Chorismate lyase-like"/>
    <property type="match status" value="1"/>
</dbReference>
<dbReference type="EMBL" id="FOXA01000028">
    <property type="protein sequence ID" value="SFQ03444.1"/>
    <property type="molecule type" value="Genomic_DNA"/>
</dbReference>
<sequence length="250" mass="28075">MDDWQRPLAEDGPTPLWFQIAERLRHAVESGTFAPGETLPSEAQLNRHFGVSRATSRAALNELESAGLIVRRSGKGSIVLRKRVDQPAEEMAGFSEDMRRRGLTPSYRVLEIGHEPATAEAAEALELAPGTAVFRSHRLLLADGEPIGTAMSWLPPRLFRTQPYPTSEELETGSLYAWLRVNCGVTVKRAREYIEATSTESSLAEKLGVRKGFPLLVARRQSFDEQDKPAECVILSFRSDRYRFHLEVRR</sequence>
<dbReference type="Pfam" id="PF00392">
    <property type="entry name" value="GntR"/>
    <property type="match status" value="1"/>
</dbReference>
<dbReference type="SUPFAM" id="SSF46785">
    <property type="entry name" value="Winged helix' DNA-binding domain"/>
    <property type="match status" value="1"/>
</dbReference>
<evidence type="ECO:0000256" key="3">
    <source>
        <dbReference type="ARBA" id="ARBA00023163"/>
    </source>
</evidence>
<dbReference type="SMART" id="SM00345">
    <property type="entry name" value="HTH_GNTR"/>
    <property type="match status" value="1"/>
</dbReference>
<feature type="domain" description="HTH gntR-type" evidence="4">
    <location>
        <begin position="14"/>
        <end position="82"/>
    </location>
</feature>
<dbReference type="AlphaFoldDB" id="A0A1I5V7D6"/>
<dbReference type="InterPro" id="IPR000524">
    <property type="entry name" value="Tscrpt_reg_HTH_GntR"/>
</dbReference>
<dbReference type="RefSeq" id="WP_093425071.1">
    <property type="nucleotide sequence ID" value="NZ_FOXA01000028.1"/>
</dbReference>
<dbReference type="STRING" id="441119.SAMN04488047_1286"/>
<evidence type="ECO:0000259" key="4">
    <source>
        <dbReference type="PROSITE" id="PS50949"/>
    </source>
</evidence>
<keyword evidence="1" id="KW-0805">Transcription regulation</keyword>
<dbReference type="InterPro" id="IPR036388">
    <property type="entry name" value="WH-like_DNA-bd_sf"/>
</dbReference>
<evidence type="ECO:0000256" key="2">
    <source>
        <dbReference type="ARBA" id="ARBA00023125"/>
    </source>
</evidence>
<dbReference type="Gene3D" id="1.10.10.10">
    <property type="entry name" value="Winged helix-like DNA-binding domain superfamily/Winged helix DNA-binding domain"/>
    <property type="match status" value="1"/>
</dbReference>
<organism evidence="5 6">
    <name type="scientific">Tranquillimonas alkanivorans</name>
    <dbReference type="NCBI Taxonomy" id="441119"/>
    <lineage>
        <taxon>Bacteria</taxon>
        <taxon>Pseudomonadati</taxon>
        <taxon>Pseudomonadota</taxon>
        <taxon>Alphaproteobacteria</taxon>
        <taxon>Rhodobacterales</taxon>
        <taxon>Roseobacteraceae</taxon>
        <taxon>Tranquillimonas</taxon>
    </lineage>
</organism>
<dbReference type="InterPro" id="IPR050679">
    <property type="entry name" value="Bact_HTH_transcr_reg"/>
</dbReference>
<keyword evidence="2" id="KW-0238">DNA-binding</keyword>
<dbReference type="GO" id="GO:0003700">
    <property type="term" value="F:DNA-binding transcription factor activity"/>
    <property type="evidence" value="ECO:0007669"/>
    <property type="project" value="InterPro"/>
</dbReference>
<dbReference type="PRINTS" id="PR00035">
    <property type="entry name" value="HTHGNTR"/>
</dbReference>
<dbReference type="GO" id="GO:0003677">
    <property type="term" value="F:DNA binding"/>
    <property type="evidence" value="ECO:0007669"/>
    <property type="project" value="UniProtKB-KW"/>
</dbReference>
<dbReference type="CDD" id="cd07377">
    <property type="entry name" value="WHTH_GntR"/>
    <property type="match status" value="1"/>
</dbReference>
<accession>A0A1I5V7D6</accession>
<name>A0A1I5V7D6_9RHOB</name>
<dbReference type="InterPro" id="IPR036390">
    <property type="entry name" value="WH_DNA-bd_sf"/>
</dbReference>
<evidence type="ECO:0000313" key="6">
    <source>
        <dbReference type="Proteomes" id="UP000199356"/>
    </source>
</evidence>
<evidence type="ECO:0000313" key="5">
    <source>
        <dbReference type="EMBL" id="SFQ03444.1"/>
    </source>
</evidence>
<dbReference type="Gene3D" id="3.40.1410.10">
    <property type="entry name" value="Chorismate lyase-like"/>
    <property type="match status" value="1"/>
</dbReference>
<dbReference type="PANTHER" id="PTHR44846">
    <property type="entry name" value="MANNOSYL-D-GLYCERATE TRANSPORT/METABOLISM SYSTEM REPRESSOR MNGR-RELATED"/>
    <property type="match status" value="1"/>
</dbReference>
<dbReference type="InterPro" id="IPR011663">
    <property type="entry name" value="UTRA"/>
</dbReference>
<gene>
    <name evidence="5" type="ORF">SAMN04488047_1286</name>
</gene>
<dbReference type="OrthoDB" id="9808698at2"/>
<dbReference type="GO" id="GO:0045892">
    <property type="term" value="P:negative regulation of DNA-templated transcription"/>
    <property type="evidence" value="ECO:0007669"/>
    <property type="project" value="TreeGrafter"/>
</dbReference>
<reference evidence="5 6" key="1">
    <citation type="submission" date="2016-10" db="EMBL/GenBank/DDBJ databases">
        <authorList>
            <person name="de Groot N.N."/>
        </authorList>
    </citation>
    <scope>NUCLEOTIDE SEQUENCE [LARGE SCALE GENOMIC DNA]</scope>
    <source>
        <strain evidence="5 6">DSM 19547</strain>
    </source>
</reference>
<dbReference type="PANTHER" id="PTHR44846:SF1">
    <property type="entry name" value="MANNOSYL-D-GLYCERATE TRANSPORT_METABOLISM SYSTEM REPRESSOR MNGR-RELATED"/>
    <property type="match status" value="1"/>
</dbReference>
<protein>
    <submittedName>
        <fullName evidence="5">Transcriptional regulator, GntR family</fullName>
    </submittedName>
</protein>